<gene>
    <name evidence="3" type="ORF">CNEO2_380032</name>
    <name evidence="2" type="ORF">CNEO_44000</name>
</gene>
<proteinExistence type="predicted"/>
<evidence type="ECO:0000256" key="1">
    <source>
        <dbReference type="SAM" id="Phobius"/>
    </source>
</evidence>
<reference evidence="3" key="2">
    <citation type="submission" date="2022-10" db="EMBL/GenBank/DDBJ databases">
        <authorList>
            <person name="Aires J."/>
            <person name="Mesa V."/>
        </authorList>
    </citation>
    <scope>NUCLEOTIDE SEQUENCE</scope>
    <source>
        <strain evidence="3">Clostridium neonatale JD116</strain>
    </source>
</reference>
<keyword evidence="1" id="KW-0812">Transmembrane</keyword>
<protein>
    <submittedName>
        <fullName evidence="2">Uncharacterized protein</fullName>
    </submittedName>
</protein>
<keyword evidence="1" id="KW-0472">Membrane</keyword>
<dbReference type="EMBL" id="CAKJVE010000004">
    <property type="protein sequence ID" value="CAG9709149.1"/>
    <property type="molecule type" value="Genomic_DNA"/>
</dbReference>
<dbReference type="Proteomes" id="UP001189143">
    <property type="component" value="Unassembled WGS sequence"/>
</dbReference>
<dbReference type="Proteomes" id="UP000789738">
    <property type="component" value="Unassembled WGS sequence"/>
</dbReference>
<reference evidence="2" key="1">
    <citation type="submission" date="2021-10" db="EMBL/GenBank/DDBJ databases">
        <authorList>
            <person name="Mesa V."/>
        </authorList>
    </citation>
    <scope>NUCLEOTIDE SEQUENCE</scope>
    <source>
        <strain evidence="2">CC3_PB</strain>
    </source>
</reference>
<sequence>MIAIYNTAYNKKKINYDNEPFSYYIYIIFHFFCFVNKLTTFK</sequence>
<accession>A0AA86JJ01</accession>
<dbReference type="EMBL" id="CAMTCP010000235">
    <property type="protein sequence ID" value="CAI3614519.1"/>
    <property type="molecule type" value="Genomic_DNA"/>
</dbReference>
<evidence type="ECO:0000313" key="4">
    <source>
        <dbReference type="Proteomes" id="UP000789738"/>
    </source>
</evidence>
<keyword evidence="1" id="KW-1133">Transmembrane helix</keyword>
<organism evidence="2 4">
    <name type="scientific">Clostridium neonatale</name>
    <dbReference type="NCBI Taxonomy" id="137838"/>
    <lineage>
        <taxon>Bacteria</taxon>
        <taxon>Bacillati</taxon>
        <taxon>Bacillota</taxon>
        <taxon>Clostridia</taxon>
        <taxon>Eubacteriales</taxon>
        <taxon>Clostridiaceae</taxon>
        <taxon>Clostridium</taxon>
    </lineage>
</organism>
<feature type="transmembrane region" description="Helical" evidence="1">
    <location>
        <begin position="21"/>
        <end position="39"/>
    </location>
</feature>
<comment type="caution">
    <text evidence="2">The sequence shown here is derived from an EMBL/GenBank/DDBJ whole genome shotgun (WGS) entry which is preliminary data.</text>
</comment>
<name>A0AA86JJ01_9CLOT</name>
<evidence type="ECO:0000313" key="3">
    <source>
        <dbReference type="EMBL" id="CAI3614519.1"/>
    </source>
</evidence>
<evidence type="ECO:0000313" key="2">
    <source>
        <dbReference type="EMBL" id="CAG9709149.1"/>
    </source>
</evidence>
<dbReference type="AlphaFoldDB" id="A0AA86JJ01"/>